<dbReference type="Proteomes" id="UP000677803">
    <property type="component" value="Unassembled WGS sequence"/>
</dbReference>
<dbReference type="InterPro" id="IPR009533">
    <property type="entry name" value="FAM107"/>
</dbReference>
<proteinExistence type="inferred from homology"/>
<comment type="caution">
    <text evidence="11">The sequence shown here is derived from an EMBL/GenBank/DDBJ whole genome shotgun (WGS) entry which is preliminary data.</text>
</comment>
<evidence type="ECO:0000256" key="2">
    <source>
        <dbReference type="ARBA" id="ARBA00010905"/>
    </source>
</evidence>
<dbReference type="GO" id="GO:0030246">
    <property type="term" value="F:carbohydrate binding"/>
    <property type="evidence" value="ECO:0007669"/>
    <property type="project" value="UniProtKB-UniRule"/>
</dbReference>
<dbReference type="InterPro" id="IPR039475">
    <property type="entry name" value="ILEI_FAM3C"/>
</dbReference>
<dbReference type="OrthoDB" id="440755at2759"/>
<sequence>MRFQVVAVLNLTAAAATLLILRDILRNSFDAQDQEQTTVEVTIPSPPECSLSRNCPPHHFALHIRSGAANVVGPRICFSGKNIMSHVLNNVGPGINIVVVNGENGVVEKFGYLNINAGNPNDIVTYLKDIKPGMIVLVASFDDVATKLTEEMREIFVEMGSTLIRSVKPRDNWVFAGRAGTKIKSPFEKHVANDENTNVFEGWPEMVEVSGCFPKNLTEGILAITFATFRPIVRNQSLSSRCFPVSITISHTESSLLSVAFLATRAERKQPQITAETFSTVSPIRHLNRLQIWIHTEDMGVTHGKKRELTHRTPETHVNQPASMSQMHPSEQRRFSELEILSSQIQNEEESSTLIKPHKPLSPFNASRSHKALHKELQMTHKRRVAQEGKTELQRALEKRRWEQKIKARQDQEETKRNIWRKTRRSSKKNPSSSE</sequence>
<dbReference type="Pfam" id="PF06625">
    <property type="entry name" value="DUF1151"/>
    <property type="match status" value="1"/>
</dbReference>
<evidence type="ECO:0000256" key="6">
    <source>
        <dbReference type="ARBA" id="ARBA00023054"/>
    </source>
</evidence>
<organism evidence="11 12">
    <name type="scientific">Menidia menidia</name>
    <name type="common">Atlantic silverside</name>
    <dbReference type="NCBI Taxonomy" id="238744"/>
    <lineage>
        <taxon>Eukaryota</taxon>
        <taxon>Metazoa</taxon>
        <taxon>Chordata</taxon>
        <taxon>Craniata</taxon>
        <taxon>Vertebrata</taxon>
        <taxon>Euteleostomi</taxon>
        <taxon>Actinopterygii</taxon>
        <taxon>Neopterygii</taxon>
        <taxon>Teleostei</taxon>
        <taxon>Neoteleostei</taxon>
        <taxon>Acanthomorphata</taxon>
        <taxon>Ovalentaria</taxon>
        <taxon>Atherinomorphae</taxon>
        <taxon>Atheriniformes</taxon>
        <taxon>Atherinopsidae</taxon>
        <taxon>Menidiinae</taxon>
        <taxon>Menidia</taxon>
    </lineage>
</organism>
<comment type="similarity">
    <text evidence="2">Belongs to the FAM3 family.</text>
</comment>
<feature type="compositionally biased region" description="Basic residues" evidence="9">
    <location>
        <begin position="418"/>
        <end position="428"/>
    </location>
</feature>
<dbReference type="PROSITE" id="PS52031">
    <property type="entry name" value="GG_LECTIN"/>
    <property type="match status" value="1"/>
</dbReference>
<keyword evidence="5 8" id="KW-0430">Lectin</keyword>
<gene>
    <name evidence="11" type="ORF">MMEN_LOCUS16259</name>
</gene>
<dbReference type="InterPro" id="IPR039220">
    <property type="entry name" value="FAM3"/>
</dbReference>
<evidence type="ECO:0000256" key="1">
    <source>
        <dbReference type="ARBA" id="ARBA00004613"/>
    </source>
</evidence>
<feature type="compositionally biased region" description="Basic and acidic residues" evidence="9">
    <location>
        <begin position="379"/>
        <end position="417"/>
    </location>
</feature>
<dbReference type="GO" id="GO:0005576">
    <property type="term" value="C:extracellular region"/>
    <property type="evidence" value="ECO:0007669"/>
    <property type="project" value="UniProtKB-SubCell"/>
</dbReference>
<keyword evidence="3" id="KW-0964">Secreted</keyword>
<reference evidence="11" key="1">
    <citation type="submission" date="2021-05" db="EMBL/GenBank/DDBJ databases">
        <authorList>
            <person name="Tigano A."/>
        </authorList>
    </citation>
    <scope>NUCLEOTIDE SEQUENCE</scope>
</reference>
<comment type="subcellular location">
    <subcellularLocation>
        <location evidence="1">Secreted</location>
    </subcellularLocation>
</comment>
<dbReference type="AlphaFoldDB" id="A0A8S4BLU3"/>
<feature type="domain" description="ILEI/PANDER" evidence="10">
    <location>
        <begin position="94"/>
        <end position="180"/>
    </location>
</feature>
<keyword evidence="4" id="KW-0732">Signal</keyword>
<evidence type="ECO:0000313" key="11">
    <source>
        <dbReference type="EMBL" id="CAG5980416.1"/>
    </source>
</evidence>
<dbReference type="CDD" id="cd13940">
    <property type="entry name" value="ILEI_FAM3C"/>
    <property type="match status" value="1"/>
</dbReference>
<evidence type="ECO:0000256" key="4">
    <source>
        <dbReference type="ARBA" id="ARBA00022729"/>
    </source>
</evidence>
<evidence type="ECO:0000256" key="7">
    <source>
        <dbReference type="ARBA" id="ARBA00023157"/>
    </source>
</evidence>
<accession>A0A8S4BLU3</accession>
<dbReference type="EMBL" id="CAJRST010033334">
    <property type="protein sequence ID" value="CAG5980416.1"/>
    <property type="molecule type" value="Genomic_DNA"/>
</dbReference>
<keyword evidence="12" id="KW-1185">Reference proteome</keyword>
<evidence type="ECO:0000259" key="10">
    <source>
        <dbReference type="Pfam" id="PF15711"/>
    </source>
</evidence>
<evidence type="ECO:0000313" key="12">
    <source>
        <dbReference type="Proteomes" id="UP000677803"/>
    </source>
</evidence>
<protein>
    <submittedName>
        <fullName evidence="11">(Atlantic silverside) hypothetical protein</fullName>
    </submittedName>
</protein>
<keyword evidence="7" id="KW-1015">Disulfide bond</keyword>
<dbReference type="InterPro" id="IPR039477">
    <property type="entry name" value="ILEI/PANDER_dom"/>
</dbReference>
<name>A0A8S4BLU3_9TELE</name>
<evidence type="ECO:0000256" key="8">
    <source>
        <dbReference type="PROSITE-ProRule" id="PRU01375"/>
    </source>
</evidence>
<feature type="region of interest" description="Disordered" evidence="9">
    <location>
        <begin position="379"/>
        <end position="435"/>
    </location>
</feature>
<evidence type="ECO:0000256" key="5">
    <source>
        <dbReference type="ARBA" id="ARBA00022734"/>
    </source>
</evidence>
<dbReference type="PANTHER" id="PTHR14592">
    <property type="entry name" value="UNCHARACTERIZED FAM3"/>
    <property type="match status" value="1"/>
</dbReference>
<evidence type="ECO:0000256" key="9">
    <source>
        <dbReference type="SAM" id="MobiDB-lite"/>
    </source>
</evidence>
<dbReference type="Pfam" id="PF15711">
    <property type="entry name" value="ILEI"/>
    <property type="match status" value="1"/>
</dbReference>
<keyword evidence="6" id="KW-0175">Coiled coil</keyword>
<evidence type="ECO:0000256" key="3">
    <source>
        <dbReference type="ARBA" id="ARBA00022525"/>
    </source>
</evidence>